<evidence type="ECO:0000256" key="1">
    <source>
        <dbReference type="ARBA" id="ARBA00012864"/>
    </source>
</evidence>
<dbReference type="GO" id="GO:0019556">
    <property type="term" value="P:L-histidine catabolic process to glutamate and formamide"/>
    <property type="evidence" value="ECO:0007669"/>
    <property type="project" value="UniProtKB-UniRule"/>
</dbReference>
<dbReference type="PANTHER" id="PTHR42752">
    <property type="entry name" value="IMIDAZOLONEPROPIONASE"/>
    <property type="match status" value="1"/>
</dbReference>
<dbReference type="RefSeq" id="WP_161009039.1">
    <property type="nucleotide sequence ID" value="NZ_WWCN01000017.1"/>
</dbReference>
<evidence type="ECO:0000256" key="5">
    <source>
        <dbReference type="ARBA" id="ARBA00022833"/>
    </source>
</evidence>
<comment type="caution">
    <text evidence="9">The sequence shown here is derived from an EMBL/GenBank/DDBJ whole genome shotgun (WGS) entry which is preliminary data.</text>
</comment>
<dbReference type="PANTHER" id="PTHR42752:SF1">
    <property type="entry name" value="IMIDAZOLONEPROPIONASE-RELATED"/>
    <property type="match status" value="1"/>
</dbReference>
<dbReference type="HAMAP" id="MF_00372">
    <property type="entry name" value="HutI"/>
    <property type="match status" value="1"/>
</dbReference>
<dbReference type="AlphaFoldDB" id="A0A6L8KHC2"/>
<sequence length="402" mass="42886">MWDVLFTNVHLATMADGYGEIRDAAIAVKDGRIAWLGPQAELPSMQAVTVHDGGGSWLTPGLIDCHTHIVHAGNRSDEFEARLNGATYEDIARAGGGIMSTVRATRAASEDELLRQSLPRVLSLLAEGVTTIEIKSGYGLTLESEAAMLRAARRIGRELPVRVATTFLGAHALPPEFAGRADDYIEEVCQMIAPLAAEGLADAVDVFCERIGFSYEQTERVFKAAQAYGLPVKLHAEQLSDQRGAELTARYQGLSADHLEHLSASGIEAMAAAGTVAVLLPGAYYFLRDTTPPPVAALREAGVKMAVATDCNPGTSPMTSLLLAMNMACTLWRLTPQEALAGCTLHAARALGLHDEIGSLEVGKRADFALWRIARPADLSYAIGLNPCRGVVNAGKLRSPAM</sequence>
<feature type="domain" description="Amidohydrolase-related" evidence="8">
    <location>
        <begin position="58"/>
        <end position="371"/>
    </location>
</feature>
<feature type="binding site" evidence="7">
    <location>
        <position position="312"/>
    </location>
    <ligand>
        <name>N-formimidoyl-L-glutamate</name>
        <dbReference type="ChEBI" id="CHEBI:58928"/>
    </ligand>
</feature>
<dbReference type="GO" id="GO:0019557">
    <property type="term" value="P:L-histidine catabolic process to glutamate and formate"/>
    <property type="evidence" value="ECO:0007669"/>
    <property type="project" value="UniProtKB-UniPathway"/>
</dbReference>
<dbReference type="GO" id="GO:0008270">
    <property type="term" value="F:zinc ion binding"/>
    <property type="evidence" value="ECO:0007669"/>
    <property type="project" value="UniProtKB-UniRule"/>
</dbReference>
<dbReference type="GO" id="GO:0050480">
    <property type="term" value="F:imidazolonepropionase activity"/>
    <property type="evidence" value="ECO:0007669"/>
    <property type="project" value="UniProtKB-UniRule"/>
</dbReference>
<dbReference type="CDD" id="cd01296">
    <property type="entry name" value="Imidazolone-5PH"/>
    <property type="match status" value="1"/>
</dbReference>
<feature type="binding site" evidence="7">
    <location>
        <position position="138"/>
    </location>
    <ligand>
        <name>N-formimidoyl-L-glutamate</name>
        <dbReference type="ChEBI" id="CHEBI:58928"/>
    </ligand>
</feature>
<name>A0A6L8KHC2_9BURK</name>
<dbReference type="SUPFAM" id="SSF51556">
    <property type="entry name" value="Metallo-dependent hydrolases"/>
    <property type="match status" value="1"/>
</dbReference>
<evidence type="ECO:0000313" key="9">
    <source>
        <dbReference type="EMBL" id="MYM25588.1"/>
    </source>
</evidence>
<feature type="binding site" evidence="7">
    <location>
        <position position="138"/>
    </location>
    <ligand>
        <name>4-imidazolone-5-propanoate</name>
        <dbReference type="ChEBI" id="CHEBI:77893"/>
    </ligand>
</feature>
<dbReference type="FunFam" id="3.20.20.140:FF:000007">
    <property type="entry name" value="Imidazolonepropionase"/>
    <property type="match status" value="1"/>
</dbReference>
<dbReference type="SUPFAM" id="SSF51338">
    <property type="entry name" value="Composite domain of metallo-dependent hydrolases"/>
    <property type="match status" value="1"/>
</dbReference>
<dbReference type="Gene3D" id="3.20.20.140">
    <property type="entry name" value="Metal-dependent hydrolases"/>
    <property type="match status" value="1"/>
</dbReference>
<accession>A0A6L8KHC2</accession>
<feature type="binding site" evidence="7">
    <location>
        <position position="238"/>
    </location>
    <ligand>
        <name>4-imidazolone-5-propanoate</name>
        <dbReference type="ChEBI" id="CHEBI:77893"/>
    </ligand>
</feature>
<dbReference type="Pfam" id="PF01979">
    <property type="entry name" value="Amidohydro_1"/>
    <property type="match status" value="1"/>
</dbReference>
<comment type="subcellular location">
    <subcellularLocation>
        <location evidence="7">Cytoplasm</location>
    </subcellularLocation>
</comment>
<keyword evidence="6 7" id="KW-0408">Iron</keyword>
<keyword evidence="2 7" id="KW-0479">Metal-binding</keyword>
<comment type="cofactor">
    <cofactor evidence="7">
        <name>Zn(2+)</name>
        <dbReference type="ChEBI" id="CHEBI:29105"/>
    </cofactor>
    <cofactor evidence="7">
        <name>Fe(3+)</name>
        <dbReference type="ChEBI" id="CHEBI:29034"/>
    </cofactor>
    <text evidence="7">Binds 1 zinc or iron ion per subunit.</text>
</comment>
<dbReference type="InterPro" id="IPR011059">
    <property type="entry name" value="Metal-dep_hydrolase_composite"/>
</dbReference>
<feature type="binding site" evidence="7">
    <location>
        <position position="171"/>
    </location>
    <ligand>
        <name>4-imidazolone-5-propanoate</name>
        <dbReference type="ChEBI" id="CHEBI:77893"/>
    </ligand>
</feature>
<feature type="binding site" evidence="7">
    <location>
        <position position="68"/>
    </location>
    <ligand>
        <name>Fe(3+)</name>
        <dbReference type="ChEBI" id="CHEBI:29034"/>
    </ligand>
</feature>
<dbReference type="UniPathway" id="UPA00379">
    <property type="reaction ID" value="UER00551"/>
</dbReference>
<dbReference type="GO" id="GO:0005737">
    <property type="term" value="C:cytoplasm"/>
    <property type="evidence" value="ECO:0007669"/>
    <property type="project" value="UniProtKB-SubCell"/>
</dbReference>
<reference evidence="9 10" key="1">
    <citation type="submission" date="2019-12" db="EMBL/GenBank/DDBJ databases">
        <title>Novel species isolated from a subtropical stream in China.</title>
        <authorList>
            <person name="Lu H."/>
        </authorList>
    </citation>
    <scope>NUCLEOTIDE SEQUENCE [LARGE SCALE GENOMIC DNA]</scope>
    <source>
        <strain evidence="9 10">FT135W</strain>
    </source>
</reference>
<dbReference type="NCBIfam" id="TIGR01224">
    <property type="entry name" value="hutI"/>
    <property type="match status" value="1"/>
</dbReference>
<comment type="function">
    <text evidence="7">Catalyzes the hydrolytic cleavage of the carbon-nitrogen bond in imidazolone-5-propanoate to yield N-formimidoyl-L-glutamate. It is the third step in the universal histidine degradation pathway.</text>
</comment>
<keyword evidence="5 7" id="KW-0862">Zinc</keyword>
<feature type="binding site" evidence="7">
    <location>
        <position position="235"/>
    </location>
    <ligand>
        <name>Fe(3+)</name>
        <dbReference type="ChEBI" id="CHEBI:29034"/>
    </ligand>
</feature>
<dbReference type="EMBL" id="WWCN01000017">
    <property type="protein sequence ID" value="MYM25588.1"/>
    <property type="molecule type" value="Genomic_DNA"/>
</dbReference>
<protein>
    <recommendedName>
        <fullName evidence="1 7">Imidazolonepropionase</fullName>
        <ecNumber evidence="1 7">3.5.2.7</ecNumber>
    </recommendedName>
    <alternativeName>
        <fullName evidence="7">Imidazolone-5-propionate hydrolase</fullName>
    </alternativeName>
</protein>
<evidence type="ECO:0000313" key="10">
    <source>
        <dbReference type="Proteomes" id="UP000479335"/>
    </source>
</evidence>
<comment type="catalytic activity">
    <reaction evidence="7">
        <text>4-imidazolone-5-propanoate + H2O = N-formimidoyl-L-glutamate</text>
        <dbReference type="Rhea" id="RHEA:23660"/>
        <dbReference type="ChEBI" id="CHEBI:15377"/>
        <dbReference type="ChEBI" id="CHEBI:58928"/>
        <dbReference type="ChEBI" id="CHEBI:77893"/>
        <dbReference type="EC" id="3.5.2.7"/>
    </reaction>
</comment>
<feature type="binding site" evidence="7">
    <location>
        <position position="68"/>
    </location>
    <ligand>
        <name>Zn(2+)</name>
        <dbReference type="ChEBI" id="CHEBI:29105"/>
    </ligand>
</feature>
<dbReference type="InterPro" id="IPR005920">
    <property type="entry name" value="HutI"/>
</dbReference>
<feature type="binding site" evidence="7">
    <location>
        <position position="310"/>
    </location>
    <ligand>
        <name>Fe(3+)</name>
        <dbReference type="ChEBI" id="CHEBI:29034"/>
    </ligand>
</feature>
<dbReference type="InterPro" id="IPR006680">
    <property type="entry name" value="Amidohydro-rel"/>
</dbReference>
<evidence type="ECO:0000256" key="2">
    <source>
        <dbReference type="ARBA" id="ARBA00022723"/>
    </source>
</evidence>
<dbReference type="Gene3D" id="2.30.40.10">
    <property type="entry name" value="Urease, subunit C, domain 1"/>
    <property type="match status" value="1"/>
</dbReference>
<feature type="binding site" evidence="7">
    <location>
        <position position="75"/>
    </location>
    <ligand>
        <name>4-imidazolone-5-propanoate</name>
        <dbReference type="ChEBI" id="CHEBI:77893"/>
    </ligand>
</feature>
<proteinExistence type="inferred from homology"/>
<keyword evidence="7" id="KW-0963">Cytoplasm</keyword>
<keyword evidence="10" id="KW-1185">Reference proteome</keyword>
<organism evidence="9 10">
    <name type="scientific">Duganella flavida</name>
    <dbReference type="NCBI Taxonomy" id="2692175"/>
    <lineage>
        <taxon>Bacteria</taxon>
        <taxon>Pseudomonadati</taxon>
        <taxon>Pseudomonadota</taxon>
        <taxon>Betaproteobacteria</taxon>
        <taxon>Burkholderiales</taxon>
        <taxon>Oxalobacteraceae</taxon>
        <taxon>Telluria group</taxon>
        <taxon>Duganella</taxon>
    </lineage>
</organism>
<feature type="binding site" evidence="7">
    <location>
        <position position="235"/>
    </location>
    <ligand>
        <name>Zn(2+)</name>
        <dbReference type="ChEBI" id="CHEBI:29105"/>
    </ligand>
</feature>
<dbReference type="GO" id="GO:0005506">
    <property type="term" value="F:iron ion binding"/>
    <property type="evidence" value="ECO:0007669"/>
    <property type="project" value="UniProtKB-UniRule"/>
</dbReference>
<keyword evidence="3 7" id="KW-0378">Hydrolase</keyword>
<evidence type="ECO:0000256" key="7">
    <source>
        <dbReference type="HAMAP-Rule" id="MF_00372"/>
    </source>
</evidence>
<keyword evidence="4 7" id="KW-0369">Histidine metabolism</keyword>
<dbReference type="Proteomes" id="UP000479335">
    <property type="component" value="Unassembled WGS sequence"/>
</dbReference>
<dbReference type="EC" id="3.5.2.7" evidence="1 7"/>
<evidence type="ECO:0000259" key="8">
    <source>
        <dbReference type="Pfam" id="PF01979"/>
    </source>
</evidence>
<dbReference type="InterPro" id="IPR032466">
    <property type="entry name" value="Metal_Hydrolase"/>
</dbReference>
<feature type="binding site" evidence="7">
    <location>
        <position position="314"/>
    </location>
    <ligand>
        <name>N-formimidoyl-L-glutamate</name>
        <dbReference type="ChEBI" id="CHEBI:58928"/>
    </ligand>
</feature>
<comment type="pathway">
    <text evidence="7">Amino-acid degradation; L-histidine degradation into L-glutamate; N-formimidoyl-L-glutamate from L-histidine: step 3/3.</text>
</comment>
<evidence type="ECO:0000256" key="6">
    <source>
        <dbReference type="ARBA" id="ARBA00023004"/>
    </source>
</evidence>
<gene>
    <name evidence="7" type="primary">hutI</name>
    <name evidence="9" type="ORF">GTP46_23430</name>
</gene>
<feature type="binding site" evidence="7">
    <location>
        <position position="310"/>
    </location>
    <ligand>
        <name>Zn(2+)</name>
        <dbReference type="ChEBI" id="CHEBI:29105"/>
    </ligand>
</feature>
<comment type="similarity">
    <text evidence="7">Belongs to the metallo-dependent hydrolases superfamily. HutI family.</text>
</comment>
<evidence type="ECO:0000256" key="3">
    <source>
        <dbReference type="ARBA" id="ARBA00022801"/>
    </source>
</evidence>
<evidence type="ECO:0000256" key="4">
    <source>
        <dbReference type="ARBA" id="ARBA00022808"/>
    </source>
</evidence>
<feature type="binding site" evidence="7">
    <location>
        <position position="66"/>
    </location>
    <ligand>
        <name>Fe(3+)</name>
        <dbReference type="ChEBI" id="CHEBI:29034"/>
    </ligand>
</feature>
<feature type="binding site" evidence="7">
    <location>
        <position position="66"/>
    </location>
    <ligand>
        <name>Zn(2+)</name>
        <dbReference type="ChEBI" id="CHEBI:29105"/>
    </ligand>
</feature>
<feature type="binding site" evidence="7">
    <location>
        <position position="315"/>
    </location>
    <ligand>
        <name>4-imidazolone-5-propanoate</name>
        <dbReference type="ChEBI" id="CHEBI:77893"/>
    </ligand>
</feature>